<dbReference type="GO" id="GO:0035438">
    <property type="term" value="F:cyclic-di-GMP binding"/>
    <property type="evidence" value="ECO:0007669"/>
    <property type="project" value="InterPro"/>
</dbReference>
<dbReference type="Proteomes" id="UP000256845">
    <property type="component" value="Unassembled WGS sequence"/>
</dbReference>
<evidence type="ECO:0000256" key="7">
    <source>
        <dbReference type="ARBA" id="ARBA00023224"/>
    </source>
</evidence>
<evidence type="ECO:0000259" key="12">
    <source>
        <dbReference type="PROSITE" id="PS50885"/>
    </source>
</evidence>
<keyword evidence="4" id="KW-0812">Transmembrane</keyword>
<protein>
    <submittedName>
        <fullName evidence="13">Methyl-accepting chemotaxis protein</fullName>
    </submittedName>
</protein>
<gene>
    <name evidence="13" type="ORF">DFP90_101637</name>
</gene>
<dbReference type="InterPro" id="IPR004089">
    <property type="entry name" value="MCPsignal_dom"/>
</dbReference>
<evidence type="ECO:0000256" key="2">
    <source>
        <dbReference type="ARBA" id="ARBA00022475"/>
    </source>
</evidence>
<dbReference type="CDD" id="cd18774">
    <property type="entry name" value="PDC2_HK_sensor"/>
    <property type="match status" value="1"/>
</dbReference>
<dbReference type="InterPro" id="IPR033479">
    <property type="entry name" value="dCache_1"/>
</dbReference>
<dbReference type="OrthoDB" id="315417at2"/>
<sequence>MLLNRFRLSKKLPLAIVGLVALGTLATALFADYQSKQFLVESSQSKLMALMQSRHKAISDYLGTINSDLEIMAATPNTTEALLAFEGAWDVMEGDRTATLQRLYIEENPHPTGAKEELDFANDGSGYSAVHAQYHPWFRTFLRERGYYDIFLFDLDGNLIYTVFKELDYATNLNSGQWRDTDLGNAFRAAAANPQPGFQAFFDFQPYGPSAGAAASFISTPLFSDGKLAGVLVFQMPIDKINGVMQQTAGMGETGETYLVGSDKLMRSASRFSEESTILKTRVDTDSVSRALSGETGVHVAADYRGEMVFSAFTSLEFMGANWAILAEIDEREVLNPIEQLQIQVALIAVGVLIVTAIAGIFVGRNITSPLSHMTGAMKELASGDLDVRIPAQSREDEIGDMASAMKVFRDNAMEAQNMREAQNREKERLNQETREKMLQMADSLDSEVQEAVSRIEEKTGSVQEVARNMNSVAKNTNSQMTSVNSSAQQATHGVSAVAAAAEEMVASITEITRQAKRSASIAAKAMEEAERTNGTVRELDDASQRIGDVVSLITDIAEQTNLLALNATIEAARAGDAGKGFAVVANEVKSLATQTGKATEEIAQQVSTIQTETSSAVQAIASIGDTISEINKSISMIESSVEQQNVATEEISRNAQETSANTNEVSAIIGDISGETASVGELSDSVRQSIGEIAGRMTDLKQNLTVILRESSAGNRRSSERLKVDMAGKATLADGRVEEFRIHDLSPHGLGLEPPLDIPIGQEFKVTLSGHEMSLDTRVIDQSERRSHVAFVGPQEQQEWVASNVIGRIVQHKTAQQAPLAAD</sequence>
<keyword evidence="14" id="KW-1185">Reference proteome</keyword>
<evidence type="ECO:0000256" key="5">
    <source>
        <dbReference type="ARBA" id="ARBA00022989"/>
    </source>
</evidence>
<dbReference type="Pfam" id="PF00672">
    <property type="entry name" value="HAMP"/>
    <property type="match status" value="1"/>
</dbReference>
<dbReference type="EMBL" id="QRDW01000001">
    <property type="protein sequence ID" value="RED53838.1"/>
    <property type="molecule type" value="Genomic_DNA"/>
</dbReference>
<comment type="similarity">
    <text evidence="8">Belongs to the methyl-accepting chemotaxis (MCP) protein family.</text>
</comment>
<dbReference type="SUPFAM" id="SSF58104">
    <property type="entry name" value="Methyl-accepting chemotaxis protein (MCP) signaling domain"/>
    <property type="match status" value="1"/>
</dbReference>
<keyword evidence="10" id="KW-0175">Coiled coil</keyword>
<evidence type="ECO:0000313" key="13">
    <source>
        <dbReference type="EMBL" id="RED53838.1"/>
    </source>
</evidence>
<evidence type="ECO:0000256" key="10">
    <source>
        <dbReference type="SAM" id="Coils"/>
    </source>
</evidence>
<keyword evidence="5" id="KW-1133">Transmembrane helix</keyword>
<comment type="subcellular location">
    <subcellularLocation>
        <location evidence="1">Cell membrane</location>
        <topology evidence="1">Multi-pass membrane protein</topology>
    </subcellularLocation>
</comment>
<dbReference type="GO" id="GO:0005886">
    <property type="term" value="C:plasma membrane"/>
    <property type="evidence" value="ECO:0007669"/>
    <property type="project" value="UniProtKB-SubCell"/>
</dbReference>
<dbReference type="PROSITE" id="PS50111">
    <property type="entry name" value="CHEMOTAXIS_TRANSDUC_2"/>
    <property type="match status" value="1"/>
</dbReference>
<dbReference type="Pfam" id="PF07238">
    <property type="entry name" value="PilZ"/>
    <property type="match status" value="1"/>
</dbReference>
<keyword evidence="2" id="KW-1003">Cell membrane</keyword>
<feature type="domain" description="Methyl-accepting transducer" evidence="11">
    <location>
        <begin position="452"/>
        <end position="681"/>
    </location>
</feature>
<dbReference type="InterPro" id="IPR003660">
    <property type="entry name" value="HAMP_dom"/>
</dbReference>
<dbReference type="Pfam" id="PF02743">
    <property type="entry name" value="dCache_1"/>
    <property type="match status" value="1"/>
</dbReference>
<dbReference type="PROSITE" id="PS50885">
    <property type="entry name" value="HAMP"/>
    <property type="match status" value="1"/>
</dbReference>
<dbReference type="AlphaFoldDB" id="A0A3D9HWG1"/>
<keyword evidence="3" id="KW-0145">Chemotaxis</keyword>
<dbReference type="Gene3D" id="1.10.8.500">
    <property type="entry name" value="HAMP domain in histidine kinase"/>
    <property type="match status" value="1"/>
</dbReference>
<dbReference type="SMART" id="SM00283">
    <property type="entry name" value="MA"/>
    <property type="match status" value="1"/>
</dbReference>
<feature type="coiled-coil region" evidence="10">
    <location>
        <begin position="406"/>
        <end position="440"/>
    </location>
</feature>
<dbReference type="GO" id="GO:0006935">
    <property type="term" value="P:chemotaxis"/>
    <property type="evidence" value="ECO:0007669"/>
    <property type="project" value="UniProtKB-KW"/>
</dbReference>
<reference evidence="13 14" key="1">
    <citation type="submission" date="2018-07" db="EMBL/GenBank/DDBJ databases">
        <title>Genomic Encyclopedia of Type Strains, Phase III (KMG-III): the genomes of soil and plant-associated and newly described type strains.</title>
        <authorList>
            <person name="Whitman W."/>
        </authorList>
    </citation>
    <scope>NUCLEOTIDE SEQUENCE [LARGE SCALE GENOMIC DNA]</scope>
    <source>
        <strain evidence="13 14">CECT 8488</strain>
    </source>
</reference>
<evidence type="ECO:0000256" key="4">
    <source>
        <dbReference type="ARBA" id="ARBA00022692"/>
    </source>
</evidence>
<dbReference type="Gene3D" id="2.40.10.220">
    <property type="entry name" value="predicted glycosyltransferase like domains"/>
    <property type="match status" value="1"/>
</dbReference>
<dbReference type="InterPro" id="IPR009875">
    <property type="entry name" value="PilZ_domain"/>
</dbReference>
<dbReference type="PANTHER" id="PTHR32089:SF112">
    <property type="entry name" value="LYSOZYME-LIKE PROTEIN-RELATED"/>
    <property type="match status" value="1"/>
</dbReference>
<dbReference type="SMART" id="SM00304">
    <property type="entry name" value="HAMP"/>
    <property type="match status" value="1"/>
</dbReference>
<dbReference type="Pfam" id="PF00015">
    <property type="entry name" value="MCPsignal"/>
    <property type="match status" value="1"/>
</dbReference>
<feature type="domain" description="HAMP" evidence="12">
    <location>
        <begin position="365"/>
        <end position="418"/>
    </location>
</feature>
<organism evidence="13 14">
    <name type="scientific">Aestuariispira insulae</name>
    <dbReference type="NCBI Taxonomy" id="1461337"/>
    <lineage>
        <taxon>Bacteria</taxon>
        <taxon>Pseudomonadati</taxon>
        <taxon>Pseudomonadota</taxon>
        <taxon>Alphaproteobacteria</taxon>
        <taxon>Rhodospirillales</taxon>
        <taxon>Kiloniellaceae</taxon>
        <taxon>Aestuariispira</taxon>
    </lineage>
</organism>
<dbReference type="Gene3D" id="1.10.287.950">
    <property type="entry name" value="Methyl-accepting chemotaxis protein"/>
    <property type="match status" value="1"/>
</dbReference>
<dbReference type="CDD" id="cd06225">
    <property type="entry name" value="HAMP"/>
    <property type="match status" value="1"/>
</dbReference>
<evidence type="ECO:0000256" key="1">
    <source>
        <dbReference type="ARBA" id="ARBA00004651"/>
    </source>
</evidence>
<keyword evidence="6" id="KW-0472">Membrane</keyword>
<evidence type="ECO:0000313" key="14">
    <source>
        <dbReference type="Proteomes" id="UP000256845"/>
    </source>
</evidence>
<evidence type="ECO:0000256" key="8">
    <source>
        <dbReference type="ARBA" id="ARBA00029447"/>
    </source>
</evidence>
<evidence type="ECO:0000259" key="11">
    <source>
        <dbReference type="PROSITE" id="PS50111"/>
    </source>
</evidence>
<dbReference type="RefSeq" id="WP_115934943.1">
    <property type="nucleotide sequence ID" value="NZ_QRDW01000001.1"/>
</dbReference>
<accession>A0A3D9HWG1</accession>
<dbReference type="CDD" id="cd11386">
    <property type="entry name" value="MCP_signal"/>
    <property type="match status" value="1"/>
</dbReference>
<dbReference type="GO" id="GO:0007165">
    <property type="term" value="P:signal transduction"/>
    <property type="evidence" value="ECO:0007669"/>
    <property type="project" value="UniProtKB-KW"/>
</dbReference>
<dbReference type="SUPFAM" id="SSF141371">
    <property type="entry name" value="PilZ domain-like"/>
    <property type="match status" value="1"/>
</dbReference>
<dbReference type="Gene3D" id="3.30.450.20">
    <property type="entry name" value="PAS domain"/>
    <property type="match status" value="1"/>
</dbReference>
<evidence type="ECO:0000256" key="3">
    <source>
        <dbReference type="ARBA" id="ARBA00022500"/>
    </source>
</evidence>
<keyword evidence="7 9" id="KW-0807">Transducer</keyword>
<comment type="caution">
    <text evidence="13">The sequence shown here is derived from an EMBL/GenBank/DDBJ whole genome shotgun (WGS) entry which is preliminary data.</text>
</comment>
<proteinExistence type="inferred from homology"/>
<evidence type="ECO:0000256" key="6">
    <source>
        <dbReference type="ARBA" id="ARBA00023136"/>
    </source>
</evidence>
<evidence type="ECO:0000256" key="9">
    <source>
        <dbReference type="PROSITE-ProRule" id="PRU00284"/>
    </source>
</evidence>
<name>A0A3D9HWG1_9PROT</name>
<dbReference type="PANTHER" id="PTHR32089">
    <property type="entry name" value="METHYL-ACCEPTING CHEMOTAXIS PROTEIN MCPB"/>
    <property type="match status" value="1"/>
</dbReference>